<evidence type="ECO:0000259" key="3">
    <source>
        <dbReference type="SMART" id="SM00534"/>
    </source>
</evidence>
<evidence type="ECO:0000313" key="5">
    <source>
        <dbReference type="Proteomes" id="UP000812270"/>
    </source>
</evidence>
<evidence type="ECO:0000256" key="1">
    <source>
        <dbReference type="ARBA" id="ARBA00022741"/>
    </source>
</evidence>
<comment type="caution">
    <text evidence="4">The sequence shown here is derived from an EMBL/GenBank/DDBJ whole genome shotgun (WGS) entry which is preliminary data.</text>
</comment>
<dbReference type="InterPro" id="IPR045076">
    <property type="entry name" value="MutS"/>
</dbReference>
<dbReference type="GO" id="GO:0140664">
    <property type="term" value="F:ATP-dependent DNA damage sensor activity"/>
    <property type="evidence" value="ECO:0007669"/>
    <property type="project" value="InterPro"/>
</dbReference>
<name>A0A9E2W451_9BACT</name>
<protein>
    <recommendedName>
        <fullName evidence="3">DNA mismatch repair proteins mutS family domain-containing protein</fullName>
    </recommendedName>
</protein>
<keyword evidence="5" id="KW-1185">Reference proteome</keyword>
<reference evidence="4" key="1">
    <citation type="submission" date="2021-06" db="EMBL/GenBank/DDBJ databases">
        <authorList>
            <person name="Huq M.A."/>
        </authorList>
    </citation>
    <scope>NUCLEOTIDE SEQUENCE</scope>
    <source>
        <strain evidence="4">MAH-26</strain>
    </source>
</reference>
<proteinExistence type="predicted"/>
<keyword evidence="2" id="KW-0067">ATP-binding</keyword>
<dbReference type="Proteomes" id="UP000812270">
    <property type="component" value="Unassembled WGS sequence"/>
</dbReference>
<dbReference type="RefSeq" id="WP_217791158.1">
    <property type="nucleotide sequence ID" value="NZ_JAHSPG010000006.1"/>
</dbReference>
<dbReference type="GO" id="GO:0030983">
    <property type="term" value="F:mismatched DNA binding"/>
    <property type="evidence" value="ECO:0007669"/>
    <property type="project" value="InterPro"/>
</dbReference>
<accession>A0A9E2W451</accession>
<dbReference type="GO" id="GO:0006298">
    <property type="term" value="P:mismatch repair"/>
    <property type="evidence" value="ECO:0007669"/>
    <property type="project" value="InterPro"/>
</dbReference>
<dbReference type="AlphaFoldDB" id="A0A9E2W451"/>
<evidence type="ECO:0000313" key="4">
    <source>
        <dbReference type="EMBL" id="MBV4357514.1"/>
    </source>
</evidence>
<gene>
    <name evidence="4" type="ORF">KTO63_10175</name>
</gene>
<dbReference type="PANTHER" id="PTHR11361:SF34">
    <property type="entry name" value="DNA MISMATCH REPAIR PROTEIN MSH1, MITOCHONDRIAL"/>
    <property type="match status" value="1"/>
</dbReference>
<keyword evidence="1" id="KW-0547">Nucleotide-binding</keyword>
<dbReference type="SMART" id="SM00534">
    <property type="entry name" value="MUTSac"/>
    <property type="match status" value="1"/>
</dbReference>
<dbReference type="InterPro" id="IPR000432">
    <property type="entry name" value="DNA_mismatch_repair_MutS_C"/>
</dbReference>
<dbReference type="PANTHER" id="PTHR11361">
    <property type="entry name" value="DNA MISMATCH REPAIR PROTEIN MUTS FAMILY MEMBER"/>
    <property type="match status" value="1"/>
</dbReference>
<dbReference type="EMBL" id="JAHSPG010000006">
    <property type="protein sequence ID" value="MBV4357514.1"/>
    <property type="molecule type" value="Genomic_DNA"/>
</dbReference>
<evidence type="ECO:0000256" key="2">
    <source>
        <dbReference type="ARBA" id="ARBA00022840"/>
    </source>
</evidence>
<feature type="domain" description="DNA mismatch repair proteins mutS family" evidence="3">
    <location>
        <begin position="243"/>
        <end position="425"/>
    </location>
</feature>
<organism evidence="4 5">
    <name type="scientific">Pinibacter aurantiacus</name>
    <dbReference type="NCBI Taxonomy" id="2851599"/>
    <lineage>
        <taxon>Bacteria</taxon>
        <taxon>Pseudomonadati</taxon>
        <taxon>Bacteroidota</taxon>
        <taxon>Chitinophagia</taxon>
        <taxon>Chitinophagales</taxon>
        <taxon>Chitinophagaceae</taxon>
        <taxon>Pinibacter</taxon>
    </lineage>
</organism>
<dbReference type="GO" id="GO:0005524">
    <property type="term" value="F:ATP binding"/>
    <property type="evidence" value="ECO:0007669"/>
    <property type="project" value="UniProtKB-KW"/>
</dbReference>
<sequence length="426" mass="48368">MNFDDLNIQKEIIPLFDTFLNRRSREALESIFADMPATLEDVLYRQQIISAIISNRKRIRSIASIRSDIEDAYRFCKAIGETHQELFSDNINAIIVRLLFNSPSRARLISGAIQLGHVLKTMDERYFTTLKVDFFPQAYGLEMSGALGFLNSLRSFYSVEGFTTGNLPRRKYLLFLKQVAMHVTEMELFWKFFFRFDAYVSIAGTMESKGFCVPVFQDWGIAIDDVFHPFLEKPVRNSISSKAGIILLTGANMSGKSTFLKAISMCVYLGHLGIGVPASKCVMPYFKDIVVNIYSKDNLQSGLSHFMSEVKALKSAVLSAEKGQHVFAVMDELFAGTNTQDAEALLQLTIEGLKKYSKGLFIISTHYSQLKEFVASRPHLSASYYLDATLENGFPRFNYQLKEGWSNHKFGMLLFEKEGLKKLFEL</sequence>
<dbReference type="Pfam" id="PF00488">
    <property type="entry name" value="MutS_V"/>
    <property type="match status" value="1"/>
</dbReference>